<keyword evidence="3" id="KW-1185">Reference proteome</keyword>
<dbReference type="Pfam" id="PF26310">
    <property type="entry name" value="YczF"/>
    <property type="match status" value="1"/>
</dbReference>
<evidence type="ECO:0000256" key="1">
    <source>
        <dbReference type="SAM" id="Phobius"/>
    </source>
</evidence>
<gene>
    <name evidence="2" type="ORF">PaecuDRAFT_0018</name>
</gene>
<accession>E0I4H6</accession>
<evidence type="ECO:0000313" key="3">
    <source>
        <dbReference type="Proteomes" id="UP000005387"/>
    </source>
</evidence>
<protein>
    <submittedName>
        <fullName evidence="2">Uncharacterized protein</fullName>
    </submittedName>
</protein>
<dbReference type="InterPro" id="IPR058725">
    <property type="entry name" value="YczF"/>
</dbReference>
<reference evidence="2 3" key="1">
    <citation type="submission" date="2010-07" db="EMBL/GenBank/DDBJ databases">
        <title>The draft genome of Paenibacillus curdlanolyticus YK9.</title>
        <authorList>
            <consortium name="US DOE Joint Genome Institute (JGI-PGF)"/>
            <person name="Lucas S."/>
            <person name="Copeland A."/>
            <person name="Lapidus A."/>
            <person name="Cheng J.-F."/>
            <person name="Bruce D."/>
            <person name="Goodwin L."/>
            <person name="Pitluck S."/>
            <person name="Land M.L."/>
            <person name="Hauser L."/>
            <person name="Chang Y.-J."/>
            <person name="Jeffries C."/>
            <person name="Anderson I.J."/>
            <person name="Johnson E."/>
            <person name="Loganathan U."/>
            <person name="Mulhopadhyay B."/>
            <person name="Kyrpides N."/>
            <person name="Woyke T.J."/>
        </authorList>
    </citation>
    <scope>NUCLEOTIDE SEQUENCE [LARGE SCALE GENOMIC DNA]</scope>
    <source>
        <strain evidence="2 3">YK9</strain>
    </source>
</reference>
<dbReference type="EMBL" id="AEDD01000001">
    <property type="protein sequence ID" value="EFM12507.1"/>
    <property type="molecule type" value="Genomic_DNA"/>
</dbReference>
<name>E0I4H6_9BACL</name>
<feature type="transmembrane region" description="Helical" evidence="1">
    <location>
        <begin position="48"/>
        <end position="67"/>
    </location>
</feature>
<organism evidence="2 3">
    <name type="scientific">Paenibacillus curdlanolyticus YK9</name>
    <dbReference type="NCBI Taxonomy" id="717606"/>
    <lineage>
        <taxon>Bacteria</taxon>
        <taxon>Bacillati</taxon>
        <taxon>Bacillota</taxon>
        <taxon>Bacilli</taxon>
        <taxon>Bacillales</taxon>
        <taxon>Paenibacillaceae</taxon>
        <taxon>Paenibacillus</taxon>
    </lineage>
</organism>
<keyword evidence="1" id="KW-0472">Membrane</keyword>
<keyword evidence="1" id="KW-0812">Transmembrane</keyword>
<keyword evidence="1" id="KW-1133">Transmembrane helix</keyword>
<evidence type="ECO:0000313" key="2">
    <source>
        <dbReference type="EMBL" id="EFM12507.1"/>
    </source>
</evidence>
<dbReference type="AlphaFoldDB" id="E0I4H6"/>
<sequence length="73" mass="8349">MKIFAVFALLLLLSLALSLVMDNVIHIGLPMSIRNSLSFLWFMRAPETIILAGFGSIPMLLALFRYVQRRRLQ</sequence>
<proteinExistence type="predicted"/>
<dbReference type="Proteomes" id="UP000005387">
    <property type="component" value="Unassembled WGS sequence"/>
</dbReference>